<dbReference type="OrthoDB" id="1851883at2759"/>
<sequence length="179" mass="20322">MANSYLPSDFRVNRVMVLRVVLVFVGLLLICYVERHSQKYSTSLAASCPLCSCDCISEPTLSLPLGDFIFTLHADCGKDDPETYSEMKKDLVALLSEEISLHENVTTDTLQRTKVLIMSAKRTSSHYQKEAEKCNAGMETCEGARERAEVELIEERKLTALWMSRAHEYGWKDETNDFL</sequence>
<feature type="transmembrane region" description="Helical" evidence="1">
    <location>
        <begin position="12"/>
        <end position="33"/>
    </location>
</feature>
<name>A0A830BYD9_9LAMI</name>
<keyword evidence="3" id="KW-1185">Reference proteome</keyword>
<keyword evidence="1" id="KW-0472">Membrane</keyword>
<dbReference type="Pfam" id="PF06364">
    <property type="entry name" value="DUF1068"/>
    <property type="match status" value="1"/>
</dbReference>
<evidence type="ECO:0000313" key="2">
    <source>
        <dbReference type="EMBL" id="GFP88843.1"/>
    </source>
</evidence>
<proteinExistence type="predicted"/>
<gene>
    <name evidence="2" type="ORF">PHJA_001028000</name>
</gene>
<comment type="caution">
    <text evidence="2">The sequence shown here is derived from an EMBL/GenBank/DDBJ whole genome shotgun (WGS) entry which is preliminary data.</text>
</comment>
<reference evidence="2" key="1">
    <citation type="submission" date="2020-07" db="EMBL/GenBank/DDBJ databases">
        <title>Ethylene signaling mediates host invasion by parasitic plants.</title>
        <authorList>
            <person name="Yoshida S."/>
        </authorList>
    </citation>
    <scope>NUCLEOTIDE SEQUENCE</scope>
    <source>
        <strain evidence="2">Okayama</strain>
    </source>
</reference>
<dbReference type="Proteomes" id="UP000653305">
    <property type="component" value="Unassembled WGS sequence"/>
</dbReference>
<dbReference type="EMBL" id="BMAC01000173">
    <property type="protein sequence ID" value="GFP88843.1"/>
    <property type="molecule type" value="Genomic_DNA"/>
</dbReference>
<evidence type="ECO:0000313" key="3">
    <source>
        <dbReference type="Proteomes" id="UP000653305"/>
    </source>
</evidence>
<keyword evidence="1" id="KW-0812">Transmembrane</keyword>
<dbReference type="InterPro" id="IPR010471">
    <property type="entry name" value="DUF1068"/>
</dbReference>
<evidence type="ECO:0000256" key="1">
    <source>
        <dbReference type="SAM" id="Phobius"/>
    </source>
</evidence>
<keyword evidence="1" id="KW-1133">Transmembrane helix</keyword>
<dbReference type="PANTHER" id="PTHR32254">
    <property type="entry name" value="EXPRESSED PROTEIN"/>
    <property type="match status" value="1"/>
</dbReference>
<organism evidence="2 3">
    <name type="scientific">Phtheirospermum japonicum</name>
    <dbReference type="NCBI Taxonomy" id="374723"/>
    <lineage>
        <taxon>Eukaryota</taxon>
        <taxon>Viridiplantae</taxon>
        <taxon>Streptophyta</taxon>
        <taxon>Embryophyta</taxon>
        <taxon>Tracheophyta</taxon>
        <taxon>Spermatophyta</taxon>
        <taxon>Magnoliopsida</taxon>
        <taxon>eudicotyledons</taxon>
        <taxon>Gunneridae</taxon>
        <taxon>Pentapetalae</taxon>
        <taxon>asterids</taxon>
        <taxon>lamiids</taxon>
        <taxon>Lamiales</taxon>
        <taxon>Orobanchaceae</taxon>
        <taxon>Orobanchaceae incertae sedis</taxon>
        <taxon>Phtheirospermum</taxon>
    </lineage>
</organism>
<dbReference type="PANTHER" id="PTHR32254:SF6">
    <property type="entry name" value="DUF1068 DOMAIN-CONTAINING PROTEIN"/>
    <property type="match status" value="1"/>
</dbReference>
<accession>A0A830BYD9</accession>
<protein>
    <submittedName>
        <fullName evidence="2">Uncharacterized protein</fullName>
    </submittedName>
</protein>
<dbReference type="AlphaFoldDB" id="A0A830BYD9"/>